<reference evidence="6 7" key="1">
    <citation type="submission" date="2020-08" db="EMBL/GenBank/DDBJ databases">
        <title>Genomic Encyclopedia of Type Strains, Phase III (KMG-III): the genomes of soil and plant-associated and newly described type strains.</title>
        <authorList>
            <person name="Whitman W."/>
        </authorList>
    </citation>
    <scope>NUCLEOTIDE SEQUENCE [LARGE SCALE GENOMIC DNA]</scope>
    <source>
        <strain evidence="6 7">CECT 8803</strain>
    </source>
</reference>
<dbReference type="Pfam" id="PF13380">
    <property type="entry name" value="CoA_binding_2"/>
    <property type="match status" value="1"/>
</dbReference>
<proteinExistence type="predicted"/>
<dbReference type="SUPFAM" id="SSF52210">
    <property type="entry name" value="Succinyl-CoA synthetase domains"/>
    <property type="match status" value="2"/>
</dbReference>
<dbReference type="Pfam" id="PF13549">
    <property type="entry name" value="ATP-grasp_5"/>
    <property type="match status" value="1"/>
</dbReference>
<sequence length="730" mass="75077">MALGTLEDDATAAVPGIDKADGRPAPTAGGRTALDRLVEPHSVAIVGASANPDKRGYQIIKALKKAGYAHAIYPVNPRGGSILDVPVVTSIAELPDQVDVAVIVRPAEEVADILIECGQRGVAGAVVLAHGFRERGDQGAEAERQLQAALVESGVRIIGPNTSGMLNCTVLADLIGLPELPPAGPVSVLTQSGNMILSVVEDNRSINGPGFDLIAGLGNQSDAGYAELIGTLSARDATRAIAIYSEGFPDGRGFLDAADRVARTCPIVMLRGGRSAEGQKAALSHTGSIAGADAVATSVLRQKGVTLVDRSDELLPVAALLATAKLPDVGKGVVVLADGGGHATLAVDALSRAGLPLSDLSDATQARLRAVLGLGASVGNPIDVASAADAYADVFADCIEILAEDPSVGLVLVNGLFGAYHIRFDDSFLPAEDKAAERLVAVQKAINVPLVFHSCYADRKPDNHDTLRRGDIQVFPSIDVAVAGASALYKRAQWLAQTFGDAPERAGGTNRVQVPGGLLPESVARRVLQGLGVSTGTWSAATDAASVRAAIADIGTACAVKVDSSKVVHKSDVGGVHLGVTVETAADVANQISESMAGQTPPVIDFGYLVAPMVKSGVELFVGAINDPVFGPVVLFGTGGVLVEAADDVAFRAAPITPAEAMCMIAETRVSKLLDGFRSFEKVDTAELAAFIASVSEAVSRLDGLSELDINPVIASRDAIHPVDVRLVGK</sequence>
<dbReference type="EMBL" id="JACHXA010000002">
    <property type="protein sequence ID" value="MBB3064533.1"/>
    <property type="molecule type" value="Genomic_DNA"/>
</dbReference>
<dbReference type="InterPro" id="IPR036291">
    <property type="entry name" value="NAD(P)-bd_dom_sf"/>
</dbReference>
<keyword evidence="2" id="KW-0436">Ligase</keyword>
<evidence type="ECO:0000256" key="1">
    <source>
        <dbReference type="ARBA" id="ARBA00022532"/>
    </source>
</evidence>
<dbReference type="GO" id="GO:0006099">
    <property type="term" value="P:tricarboxylic acid cycle"/>
    <property type="evidence" value="ECO:0007669"/>
    <property type="project" value="UniProtKB-KW"/>
</dbReference>
<dbReference type="AlphaFoldDB" id="A0A839SUC5"/>
<dbReference type="InterPro" id="IPR013815">
    <property type="entry name" value="ATP_grasp_subdomain_1"/>
</dbReference>
<dbReference type="GO" id="GO:0016740">
    <property type="term" value="F:transferase activity"/>
    <property type="evidence" value="ECO:0007669"/>
    <property type="project" value="UniProtKB-KW"/>
</dbReference>
<dbReference type="Gene3D" id="3.40.50.261">
    <property type="entry name" value="Succinyl-CoA synthetase domains"/>
    <property type="match status" value="2"/>
</dbReference>
<dbReference type="InterPro" id="IPR051538">
    <property type="entry name" value="Acyl-CoA_Synth/Transferase"/>
</dbReference>
<evidence type="ECO:0000259" key="5">
    <source>
        <dbReference type="SMART" id="SM00881"/>
    </source>
</evidence>
<dbReference type="Gene3D" id="3.30.470.20">
    <property type="entry name" value="ATP-grasp fold, B domain"/>
    <property type="match status" value="1"/>
</dbReference>
<comment type="caution">
    <text evidence="6">The sequence shown here is derived from an EMBL/GenBank/DDBJ whole genome shotgun (WGS) entry which is preliminary data.</text>
</comment>
<evidence type="ECO:0000313" key="6">
    <source>
        <dbReference type="EMBL" id="MBB3064533.1"/>
    </source>
</evidence>
<dbReference type="Gene3D" id="3.40.50.720">
    <property type="entry name" value="NAD(P)-binding Rossmann-like Domain"/>
    <property type="match status" value="1"/>
</dbReference>
<evidence type="ECO:0000313" key="7">
    <source>
        <dbReference type="Proteomes" id="UP000581135"/>
    </source>
</evidence>
<dbReference type="GO" id="GO:0016874">
    <property type="term" value="F:ligase activity"/>
    <property type="evidence" value="ECO:0007669"/>
    <property type="project" value="UniProtKB-KW"/>
</dbReference>
<dbReference type="InterPro" id="IPR016102">
    <property type="entry name" value="Succinyl-CoA_synth-like"/>
</dbReference>
<evidence type="ECO:0000256" key="3">
    <source>
        <dbReference type="ARBA" id="ARBA00022741"/>
    </source>
</evidence>
<dbReference type="Proteomes" id="UP000581135">
    <property type="component" value="Unassembled WGS sequence"/>
</dbReference>
<dbReference type="RefSeq" id="WP_183415349.1">
    <property type="nucleotide sequence ID" value="NZ_JACHXA010000002.1"/>
</dbReference>
<dbReference type="PANTHER" id="PTHR43334">
    <property type="entry name" value="ACETATE--COA LIGASE [ADP-FORMING]"/>
    <property type="match status" value="1"/>
</dbReference>
<dbReference type="GO" id="GO:0005524">
    <property type="term" value="F:ATP binding"/>
    <property type="evidence" value="ECO:0007669"/>
    <property type="project" value="UniProtKB-KW"/>
</dbReference>
<protein>
    <submittedName>
        <fullName evidence="6">Acetyltransferase</fullName>
    </submittedName>
</protein>
<accession>A0A839SUC5</accession>
<evidence type="ECO:0000256" key="2">
    <source>
        <dbReference type="ARBA" id="ARBA00022598"/>
    </source>
</evidence>
<dbReference type="InterPro" id="IPR003781">
    <property type="entry name" value="CoA-bd"/>
</dbReference>
<dbReference type="SUPFAM" id="SSF51735">
    <property type="entry name" value="NAD(P)-binding Rossmann-fold domains"/>
    <property type="match status" value="1"/>
</dbReference>
<keyword evidence="6" id="KW-0808">Transferase</keyword>
<dbReference type="Pfam" id="PF13607">
    <property type="entry name" value="Succ_CoA_lig"/>
    <property type="match status" value="1"/>
</dbReference>
<organism evidence="6 7">
    <name type="scientific">Limibacillus halophilus</name>
    <dbReference type="NCBI Taxonomy" id="1579333"/>
    <lineage>
        <taxon>Bacteria</taxon>
        <taxon>Pseudomonadati</taxon>
        <taxon>Pseudomonadota</taxon>
        <taxon>Alphaproteobacteria</taxon>
        <taxon>Rhodospirillales</taxon>
        <taxon>Rhodovibrionaceae</taxon>
        <taxon>Limibacillus</taxon>
    </lineage>
</organism>
<feature type="domain" description="CoA-binding" evidence="5">
    <location>
        <begin position="37"/>
        <end position="132"/>
    </location>
</feature>
<dbReference type="Gene3D" id="3.30.1490.20">
    <property type="entry name" value="ATP-grasp fold, A domain"/>
    <property type="match status" value="1"/>
</dbReference>
<gene>
    <name evidence="6" type="ORF">FHR98_000805</name>
</gene>
<keyword evidence="7" id="KW-1185">Reference proteome</keyword>
<keyword evidence="1" id="KW-0816">Tricarboxylic acid cycle</keyword>
<dbReference type="SUPFAM" id="SSF56059">
    <property type="entry name" value="Glutathione synthetase ATP-binding domain-like"/>
    <property type="match status" value="1"/>
</dbReference>
<keyword evidence="3" id="KW-0547">Nucleotide-binding</keyword>
<dbReference type="InterPro" id="IPR032875">
    <property type="entry name" value="Succ_CoA_lig_flav_dom"/>
</dbReference>
<keyword evidence="4" id="KW-0067">ATP-binding</keyword>
<dbReference type="SMART" id="SM00881">
    <property type="entry name" value="CoA_binding"/>
    <property type="match status" value="1"/>
</dbReference>
<dbReference type="PANTHER" id="PTHR43334:SF2">
    <property type="entry name" value="ACETATE--COA LIGASE [ADP-FORMING]"/>
    <property type="match status" value="1"/>
</dbReference>
<evidence type="ECO:0000256" key="4">
    <source>
        <dbReference type="ARBA" id="ARBA00022840"/>
    </source>
</evidence>
<name>A0A839SUC5_9PROT</name>